<accession>A0A1I7ZGQ6</accession>
<keyword evidence="1" id="KW-0472">Membrane</keyword>
<organism evidence="2 3">
    <name type="scientific">Steinernema glaseri</name>
    <dbReference type="NCBI Taxonomy" id="37863"/>
    <lineage>
        <taxon>Eukaryota</taxon>
        <taxon>Metazoa</taxon>
        <taxon>Ecdysozoa</taxon>
        <taxon>Nematoda</taxon>
        <taxon>Chromadorea</taxon>
        <taxon>Rhabditida</taxon>
        <taxon>Tylenchina</taxon>
        <taxon>Panagrolaimomorpha</taxon>
        <taxon>Strongyloidoidea</taxon>
        <taxon>Steinernematidae</taxon>
        <taxon>Steinernema</taxon>
    </lineage>
</organism>
<evidence type="ECO:0000256" key="1">
    <source>
        <dbReference type="SAM" id="Phobius"/>
    </source>
</evidence>
<keyword evidence="1" id="KW-0812">Transmembrane</keyword>
<sequence>MSQEMIYIDSTVGMIVGCVMIIFAVLLCFLSQMRTGAAKYSRKVVGLARSRLRGRPRQSVFSVSRGEGVAQYTHV</sequence>
<evidence type="ECO:0000313" key="3">
    <source>
        <dbReference type="WBParaSite" id="L893_g26152.t1"/>
    </source>
</evidence>
<keyword evidence="2" id="KW-1185">Reference proteome</keyword>
<proteinExistence type="predicted"/>
<reference evidence="3" key="1">
    <citation type="submission" date="2016-11" db="UniProtKB">
        <authorList>
            <consortium name="WormBaseParasite"/>
        </authorList>
    </citation>
    <scope>IDENTIFICATION</scope>
</reference>
<protein>
    <submittedName>
        <fullName evidence="3">Transmembrane protein</fullName>
    </submittedName>
</protein>
<feature type="transmembrane region" description="Helical" evidence="1">
    <location>
        <begin position="6"/>
        <end position="30"/>
    </location>
</feature>
<keyword evidence="1" id="KW-1133">Transmembrane helix</keyword>
<dbReference type="Proteomes" id="UP000095287">
    <property type="component" value="Unplaced"/>
</dbReference>
<name>A0A1I7ZGQ6_9BILA</name>
<evidence type="ECO:0000313" key="2">
    <source>
        <dbReference type="Proteomes" id="UP000095287"/>
    </source>
</evidence>
<dbReference type="WBParaSite" id="L893_g26152.t1">
    <property type="protein sequence ID" value="L893_g26152.t1"/>
    <property type="gene ID" value="L893_g26152"/>
</dbReference>
<dbReference type="AlphaFoldDB" id="A0A1I7ZGQ6"/>